<dbReference type="AlphaFoldDB" id="A0A0C3LQA9"/>
<gene>
    <name evidence="1" type="ORF">M407DRAFT_108000</name>
</gene>
<keyword evidence="2" id="KW-1185">Reference proteome</keyword>
<evidence type="ECO:0000313" key="1">
    <source>
        <dbReference type="EMBL" id="KIO23622.1"/>
    </source>
</evidence>
<dbReference type="EMBL" id="KN823080">
    <property type="protein sequence ID" value="KIO23622.1"/>
    <property type="molecule type" value="Genomic_DNA"/>
</dbReference>
<evidence type="ECO:0000313" key="2">
    <source>
        <dbReference type="Proteomes" id="UP000054248"/>
    </source>
</evidence>
<reference evidence="1 2" key="1">
    <citation type="submission" date="2014-04" db="EMBL/GenBank/DDBJ databases">
        <authorList>
            <consortium name="DOE Joint Genome Institute"/>
            <person name="Kuo A."/>
            <person name="Girlanda M."/>
            <person name="Perotto S."/>
            <person name="Kohler A."/>
            <person name="Nagy L.G."/>
            <person name="Floudas D."/>
            <person name="Copeland A."/>
            <person name="Barry K.W."/>
            <person name="Cichocki N."/>
            <person name="Veneault-Fourrey C."/>
            <person name="LaButti K."/>
            <person name="Lindquist E.A."/>
            <person name="Lipzen A."/>
            <person name="Lundell T."/>
            <person name="Morin E."/>
            <person name="Murat C."/>
            <person name="Sun H."/>
            <person name="Tunlid A."/>
            <person name="Henrissat B."/>
            <person name="Grigoriev I.V."/>
            <person name="Hibbett D.S."/>
            <person name="Martin F."/>
            <person name="Nordberg H.P."/>
            <person name="Cantor M.N."/>
            <person name="Hua S.X."/>
        </authorList>
    </citation>
    <scope>NUCLEOTIDE SEQUENCE [LARGE SCALE GENOMIC DNA]</scope>
    <source>
        <strain evidence="1 2">MUT 4182</strain>
    </source>
</reference>
<proteinExistence type="predicted"/>
<name>A0A0C3LQA9_9AGAM</name>
<dbReference type="HOGENOM" id="CLU_160189_0_0_1"/>
<reference evidence="2" key="2">
    <citation type="submission" date="2015-01" db="EMBL/GenBank/DDBJ databases">
        <title>Evolutionary Origins and Diversification of the Mycorrhizal Mutualists.</title>
        <authorList>
            <consortium name="DOE Joint Genome Institute"/>
            <consortium name="Mycorrhizal Genomics Consortium"/>
            <person name="Kohler A."/>
            <person name="Kuo A."/>
            <person name="Nagy L.G."/>
            <person name="Floudas D."/>
            <person name="Copeland A."/>
            <person name="Barry K.W."/>
            <person name="Cichocki N."/>
            <person name="Veneault-Fourrey C."/>
            <person name="LaButti K."/>
            <person name="Lindquist E.A."/>
            <person name="Lipzen A."/>
            <person name="Lundell T."/>
            <person name="Morin E."/>
            <person name="Murat C."/>
            <person name="Riley R."/>
            <person name="Ohm R."/>
            <person name="Sun H."/>
            <person name="Tunlid A."/>
            <person name="Henrissat B."/>
            <person name="Grigoriev I.V."/>
            <person name="Hibbett D.S."/>
            <person name="Martin F."/>
        </authorList>
    </citation>
    <scope>NUCLEOTIDE SEQUENCE [LARGE SCALE GENOMIC DNA]</scope>
    <source>
        <strain evidence="2">MUT 4182</strain>
    </source>
</reference>
<organism evidence="1 2">
    <name type="scientific">Tulasnella calospora MUT 4182</name>
    <dbReference type="NCBI Taxonomy" id="1051891"/>
    <lineage>
        <taxon>Eukaryota</taxon>
        <taxon>Fungi</taxon>
        <taxon>Dikarya</taxon>
        <taxon>Basidiomycota</taxon>
        <taxon>Agaricomycotina</taxon>
        <taxon>Agaricomycetes</taxon>
        <taxon>Cantharellales</taxon>
        <taxon>Tulasnellaceae</taxon>
        <taxon>Tulasnella</taxon>
    </lineage>
</organism>
<sequence>MDDTKSSACRSTCEGSLLCQQFQPALSNLRSAIGCLERSGRQLGWVVRHTPFISPPGTLGKDLRSTTHHDEAGKAEFLACLILSSSTSPCPGIVDVVLLRIIP</sequence>
<accession>A0A0C3LQA9</accession>
<protein>
    <submittedName>
        <fullName evidence="1">Uncharacterized protein</fullName>
    </submittedName>
</protein>
<dbReference type="Proteomes" id="UP000054248">
    <property type="component" value="Unassembled WGS sequence"/>
</dbReference>